<sequence length="161" mass="18602">MYKADSLRRHLSGANRILKRNPERFHIFVDEGNVVATGTGSLSHEYQYRLNIHIEDYAGPIEAVTVPILAWVQIHQSELLNNPEKRRTGISFDVDFNNNDTIDMLIRLTLTEKSIVTKDGKGRIDIKHQEEPLLTPPYDNEFWKLYEGDNLIAEWNIKNNG</sequence>
<accession>C3X1Z0</accession>
<dbReference type="Pfam" id="PF06891">
    <property type="entry name" value="P2_Phage_GpR"/>
    <property type="match status" value="1"/>
</dbReference>
<organism evidence="1 2">
    <name type="scientific">Oxalobacter paraformigenes</name>
    <dbReference type="NCBI Taxonomy" id="556268"/>
    <lineage>
        <taxon>Bacteria</taxon>
        <taxon>Pseudomonadati</taxon>
        <taxon>Pseudomonadota</taxon>
        <taxon>Betaproteobacteria</taxon>
        <taxon>Burkholderiales</taxon>
        <taxon>Oxalobacteraceae</taxon>
        <taxon>Oxalobacter</taxon>
    </lineage>
</organism>
<name>C3X1Z0_9BURK</name>
<dbReference type="RefSeq" id="WP_005876142.1">
    <property type="nucleotide sequence ID" value="NZ_CABMNL010000001.1"/>
</dbReference>
<keyword evidence="2" id="KW-1185">Reference proteome</keyword>
<dbReference type="HOGENOM" id="CLU_122706_0_0_4"/>
<dbReference type="InterPro" id="IPR009678">
    <property type="entry name" value="Phage_tail_completion_R"/>
</dbReference>
<dbReference type="Proteomes" id="UP000003973">
    <property type="component" value="Unassembled WGS sequence"/>
</dbReference>
<dbReference type="EMBL" id="ACDP02000029">
    <property type="protein sequence ID" value="EEO27226.1"/>
    <property type="molecule type" value="Genomic_DNA"/>
</dbReference>
<dbReference type="eggNOG" id="ENOG5032RTF">
    <property type="taxonomic scope" value="Bacteria"/>
</dbReference>
<proteinExistence type="predicted"/>
<gene>
    <name evidence="1" type="ORF">OFAG_00379</name>
</gene>
<evidence type="ECO:0000313" key="2">
    <source>
        <dbReference type="Proteomes" id="UP000003973"/>
    </source>
</evidence>
<protein>
    <recommendedName>
        <fullName evidence="3">Phage tail protein</fullName>
    </recommendedName>
</protein>
<evidence type="ECO:0000313" key="1">
    <source>
        <dbReference type="EMBL" id="EEO27226.1"/>
    </source>
</evidence>
<dbReference type="AlphaFoldDB" id="C3X1Z0"/>
<evidence type="ECO:0008006" key="3">
    <source>
        <dbReference type="Google" id="ProtNLM"/>
    </source>
</evidence>
<comment type="caution">
    <text evidence="1">The sequence shown here is derived from an EMBL/GenBank/DDBJ whole genome shotgun (WGS) entry which is preliminary data.</text>
</comment>
<reference evidence="1" key="1">
    <citation type="submission" date="2011-10" db="EMBL/GenBank/DDBJ databases">
        <title>The Genome Sequence of Oxalobacter formigenes HOxBLS.</title>
        <authorList>
            <consortium name="The Broad Institute Genome Sequencing Platform"/>
            <person name="Earl A."/>
            <person name="Ward D."/>
            <person name="Feldgarden M."/>
            <person name="Gevers D."/>
            <person name="Allison M.J."/>
            <person name="Humphrey S."/>
            <person name="Young S.K."/>
            <person name="Zeng Q."/>
            <person name="Gargeya S."/>
            <person name="Fitzgerald M."/>
            <person name="Haas B."/>
            <person name="Abouelleil A."/>
            <person name="Alvarado L."/>
            <person name="Arachchi H.M."/>
            <person name="Berlin A."/>
            <person name="Brown A."/>
            <person name="Chapman S.B."/>
            <person name="Chen Z."/>
            <person name="Dunbar C."/>
            <person name="Freedman E."/>
            <person name="Gearin G."/>
            <person name="Goldberg J."/>
            <person name="Griggs A."/>
            <person name="Gujja S."/>
            <person name="Heiman D."/>
            <person name="Howarth C."/>
            <person name="Larson L."/>
            <person name="Lui A."/>
            <person name="MacDonald P.J.P."/>
            <person name="Montmayeur A."/>
            <person name="Murphy C."/>
            <person name="Neiman D."/>
            <person name="Pearson M."/>
            <person name="Priest M."/>
            <person name="Roberts A."/>
            <person name="Saif S."/>
            <person name="Shea T."/>
            <person name="Shenoy N."/>
            <person name="Sisk P."/>
            <person name="Stolte C."/>
            <person name="Sykes S."/>
            <person name="Wortman J."/>
            <person name="Nusbaum C."/>
            <person name="Birren B."/>
        </authorList>
    </citation>
    <scope>NUCLEOTIDE SEQUENCE [LARGE SCALE GENOMIC DNA]</scope>
    <source>
        <strain evidence="1">HOxBLS</strain>
    </source>
</reference>